<name>A0ABV3CK20_9ACTN</name>
<keyword evidence="2" id="KW-0808">Transferase</keyword>
<dbReference type="RefSeq" id="WP_358474548.1">
    <property type="nucleotide sequence ID" value="NZ_JBEZAE010000034.1"/>
</dbReference>
<comment type="caution">
    <text evidence="2">The sequence shown here is derived from an EMBL/GenBank/DDBJ whole genome shotgun (WGS) entry which is preliminary data.</text>
</comment>
<dbReference type="InterPro" id="IPR023606">
    <property type="entry name" value="CoA-Trfase_III_dom_1_sf"/>
</dbReference>
<dbReference type="InterPro" id="IPR003673">
    <property type="entry name" value="CoA-Trfase_fam_III"/>
</dbReference>
<feature type="compositionally biased region" description="Low complexity" evidence="1">
    <location>
        <begin position="8"/>
        <end position="22"/>
    </location>
</feature>
<sequence>MSSPAPPRSSATPSPSSWPSTTDLRRTPSHDRPVLVRRQRQTHPRPVPPPPRPVRHLLAAWCSLFALPLLGIEDPPAAGLVQGDNDVFTTSDGRLLSLATFEDKFWHRLRTELAADFPELDTPAHDRRADRTAAKERVHALLVDIFAARDLDWWSKRLTDIGAPWAPVHTRPADLLADPHTSARELFDAREGAAPQARFPVSFGAGLETFRRPAPALGEHTREVVGELSE</sequence>
<evidence type="ECO:0000313" key="3">
    <source>
        <dbReference type="Proteomes" id="UP001551329"/>
    </source>
</evidence>
<proteinExistence type="predicted"/>
<reference evidence="2 3" key="1">
    <citation type="submission" date="2024-06" db="EMBL/GenBank/DDBJ databases">
        <title>The Natural Products Discovery Center: Release of the First 8490 Sequenced Strains for Exploring Actinobacteria Biosynthetic Diversity.</title>
        <authorList>
            <person name="Kalkreuter E."/>
            <person name="Kautsar S.A."/>
            <person name="Yang D."/>
            <person name="Bader C.D."/>
            <person name="Teijaro C.N."/>
            <person name="Fluegel L."/>
            <person name="Davis C.M."/>
            <person name="Simpson J.R."/>
            <person name="Lauterbach L."/>
            <person name="Steele A.D."/>
            <person name="Gui C."/>
            <person name="Meng S."/>
            <person name="Li G."/>
            <person name="Viehrig K."/>
            <person name="Ye F."/>
            <person name="Su P."/>
            <person name="Kiefer A.F."/>
            <person name="Nichols A."/>
            <person name="Cepeda A.J."/>
            <person name="Yan W."/>
            <person name="Fan B."/>
            <person name="Jiang Y."/>
            <person name="Adhikari A."/>
            <person name="Zheng C.-J."/>
            <person name="Schuster L."/>
            <person name="Cowan T.M."/>
            <person name="Smanski M.J."/>
            <person name="Chevrette M.G."/>
            <person name="De Carvalho L.P.S."/>
            <person name="Shen B."/>
        </authorList>
    </citation>
    <scope>NUCLEOTIDE SEQUENCE [LARGE SCALE GENOMIC DNA]</scope>
    <source>
        <strain evidence="2 3">NPDC045974</strain>
    </source>
</reference>
<feature type="region of interest" description="Disordered" evidence="1">
    <location>
        <begin position="1"/>
        <end position="52"/>
    </location>
</feature>
<dbReference type="Proteomes" id="UP001551329">
    <property type="component" value="Unassembled WGS sequence"/>
</dbReference>
<keyword evidence="3" id="KW-1185">Reference proteome</keyword>
<evidence type="ECO:0000256" key="1">
    <source>
        <dbReference type="SAM" id="MobiDB-lite"/>
    </source>
</evidence>
<dbReference type="InterPro" id="IPR044855">
    <property type="entry name" value="CoA-Trfase_III_dom3_sf"/>
</dbReference>
<evidence type="ECO:0000313" key="2">
    <source>
        <dbReference type="EMBL" id="MEU7075126.1"/>
    </source>
</evidence>
<organism evidence="2 3">
    <name type="scientific">Streptomyces narbonensis</name>
    <dbReference type="NCBI Taxonomy" id="67333"/>
    <lineage>
        <taxon>Bacteria</taxon>
        <taxon>Bacillati</taxon>
        <taxon>Actinomycetota</taxon>
        <taxon>Actinomycetes</taxon>
        <taxon>Kitasatosporales</taxon>
        <taxon>Streptomycetaceae</taxon>
        <taxon>Streptomyces</taxon>
    </lineage>
</organism>
<dbReference type="Gene3D" id="3.30.1540.10">
    <property type="entry name" value="formyl-coa transferase, domain 3"/>
    <property type="match status" value="1"/>
</dbReference>
<dbReference type="GO" id="GO:0016740">
    <property type="term" value="F:transferase activity"/>
    <property type="evidence" value="ECO:0007669"/>
    <property type="project" value="UniProtKB-KW"/>
</dbReference>
<dbReference type="Pfam" id="PF02515">
    <property type="entry name" value="CoA_transf_3"/>
    <property type="match status" value="1"/>
</dbReference>
<dbReference type="PANTHER" id="PTHR48228:SF5">
    <property type="entry name" value="ALPHA-METHYLACYL-COA RACEMASE"/>
    <property type="match status" value="1"/>
</dbReference>
<feature type="compositionally biased region" description="Basic and acidic residues" evidence="1">
    <location>
        <begin position="23"/>
        <end position="34"/>
    </location>
</feature>
<dbReference type="EMBL" id="JBEZAE010000034">
    <property type="protein sequence ID" value="MEU7075126.1"/>
    <property type="molecule type" value="Genomic_DNA"/>
</dbReference>
<accession>A0ABV3CK20</accession>
<dbReference type="InterPro" id="IPR050509">
    <property type="entry name" value="CoA-transferase_III"/>
</dbReference>
<dbReference type="SUPFAM" id="SSF89796">
    <property type="entry name" value="CoA-transferase family III (CaiB/BaiF)"/>
    <property type="match status" value="1"/>
</dbReference>
<gene>
    <name evidence="2" type="ORF">AB0A88_34080</name>
</gene>
<protein>
    <submittedName>
        <fullName evidence="2">CoA transferase</fullName>
    </submittedName>
</protein>
<dbReference type="PANTHER" id="PTHR48228">
    <property type="entry name" value="SUCCINYL-COA--D-CITRAMALATE COA-TRANSFERASE"/>
    <property type="match status" value="1"/>
</dbReference>